<feature type="transmembrane region" description="Helical" evidence="6">
    <location>
        <begin position="296"/>
        <end position="314"/>
    </location>
</feature>
<feature type="transmembrane region" description="Helical" evidence="6">
    <location>
        <begin position="175"/>
        <end position="203"/>
    </location>
</feature>
<dbReference type="InterPro" id="IPR037272">
    <property type="entry name" value="SNS_sf"/>
</dbReference>
<evidence type="ECO:0000256" key="1">
    <source>
        <dbReference type="ARBA" id="ARBA00004141"/>
    </source>
</evidence>
<dbReference type="STRING" id="565045.NOR51B_2390"/>
<evidence type="ECO:0000256" key="4">
    <source>
        <dbReference type="ARBA" id="ARBA00022989"/>
    </source>
</evidence>
<dbReference type="eggNOG" id="COG0733">
    <property type="taxonomic scope" value="Bacteria"/>
</dbReference>
<dbReference type="CDD" id="cd10336">
    <property type="entry name" value="SLC6sbd_Tyt1-Like"/>
    <property type="match status" value="1"/>
</dbReference>
<feature type="transmembrane region" description="Helical" evidence="6">
    <location>
        <begin position="320"/>
        <end position="343"/>
    </location>
</feature>
<feature type="transmembrane region" description="Helical" evidence="6">
    <location>
        <begin position="12"/>
        <end position="31"/>
    </location>
</feature>
<name>B8KQQ9_9GAMM</name>
<gene>
    <name evidence="7" type="ORF">NOR51B_2390</name>
</gene>
<feature type="transmembrane region" description="Helical" evidence="6">
    <location>
        <begin position="144"/>
        <end position="163"/>
    </location>
</feature>
<dbReference type="NCBIfam" id="NF037979">
    <property type="entry name" value="Na_transp"/>
    <property type="match status" value="1"/>
</dbReference>
<feature type="transmembrane region" description="Helical" evidence="6">
    <location>
        <begin position="423"/>
        <end position="445"/>
    </location>
</feature>
<organism evidence="7 8">
    <name type="scientific">Luminiphilus syltensis NOR5-1B</name>
    <dbReference type="NCBI Taxonomy" id="565045"/>
    <lineage>
        <taxon>Bacteria</taxon>
        <taxon>Pseudomonadati</taxon>
        <taxon>Pseudomonadota</taxon>
        <taxon>Gammaproteobacteria</taxon>
        <taxon>Cellvibrionales</taxon>
        <taxon>Halieaceae</taxon>
        <taxon>Luminiphilus</taxon>
    </lineage>
</organism>
<dbReference type="PANTHER" id="PTHR42948:SF1">
    <property type="entry name" value="TRANSPORTER"/>
    <property type="match status" value="1"/>
</dbReference>
<proteinExistence type="predicted"/>
<feature type="transmembrane region" description="Helical" evidence="6">
    <location>
        <begin position="386"/>
        <end position="403"/>
    </location>
</feature>
<feature type="transmembrane region" description="Helical" evidence="6">
    <location>
        <begin position="252"/>
        <end position="275"/>
    </location>
</feature>
<dbReference type="Proteomes" id="UP000004699">
    <property type="component" value="Unassembled WGS sequence"/>
</dbReference>
<reference evidence="8" key="1">
    <citation type="journal article" date="2013" name="BMC Microbiol.">
        <title>Taxonomy and evolution of bacteriochlorophyll a-containing members of the OM60/NOR5 clade of marine gammaproteobacteria: description of Luminiphilus syltensis gen. nov., sp. nov., reclassification of Haliea rubra as Pseudohaliea rubra gen. nov., comb. nov., and emendation of Chromatocurvus halotolerans.</title>
        <authorList>
            <person name="Spring S."/>
            <person name="Riedel T."/>
            <person name="Sproer C."/>
            <person name="Yan S."/>
            <person name="Harder J."/>
            <person name="Fuchs B.M."/>
        </authorList>
    </citation>
    <scope>NUCLEOTIDE SEQUENCE [LARGE SCALE GENOMIC DNA]</scope>
    <source>
        <strain evidence="8">NOR51-B</strain>
    </source>
</reference>
<evidence type="ECO:0000256" key="6">
    <source>
        <dbReference type="SAM" id="Phobius"/>
    </source>
</evidence>
<feature type="transmembrane region" description="Helical" evidence="6">
    <location>
        <begin position="85"/>
        <end position="109"/>
    </location>
</feature>
<keyword evidence="2" id="KW-0813">Transport</keyword>
<evidence type="ECO:0000313" key="7">
    <source>
        <dbReference type="EMBL" id="EED36439.1"/>
    </source>
</evidence>
<dbReference type="InterPro" id="IPR000175">
    <property type="entry name" value="Na/ntran_symport"/>
</dbReference>
<keyword evidence="4 6" id="KW-1133">Transmembrane helix</keyword>
<evidence type="ECO:0000256" key="5">
    <source>
        <dbReference type="ARBA" id="ARBA00023136"/>
    </source>
</evidence>
<dbReference type="Pfam" id="PF00209">
    <property type="entry name" value="SNF"/>
    <property type="match status" value="2"/>
</dbReference>
<feature type="transmembrane region" description="Helical" evidence="6">
    <location>
        <begin position="43"/>
        <end position="65"/>
    </location>
</feature>
<dbReference type="PANTHER" id="PTHR42948">
    <property type="entry name" value="TRANSPORTER"/>
    <property type="match status" value="1"/>
</dbReference>
<dbReference type="SUPFAM" id="SSF161070">
    <property type="entry name" value="SNF-like"/>
    <property type="match status" value="1"/>
</dbReference>
<dbReference type="PRINTS" id="PR00176">
    <property type="entry name" value="NANEUSMPORT"/>
</dbReference>
<feature type="transmembrane region" description="Helical" evidence="6">
    <location>
        <begin position="355"/>
        <end position="380"/>
    </location>
</feature>
<protein>
    <submittedName>
        <fullName evidence="7">Sodium:neurotransmitter symporter</fullName>
    </submittedName>
</protein>
<keyword evidence="3 6" id="KW-0812">Transmembrane</keyword>
<accession>B8KQQ9</accession>
<dbReference type="InterPro" id="IPR047218">
    <property type="entry name" value="YocR/YhdH-like"/>
</dbReference>
<dbReference type="HOGENOM" id="CLU_006855_3_0_6"/>
<evidence type="ECO:0000256" key="2">
    <source>
        <dbReference type="ARBA" id="ARBA00022448"/>
    </source>
</evidence>
<comment type="subcellular location">
    <subcellularLocation>
        <location evidence="1">Membrane</location>
        <topology evidence="1">Multi-pass membrane protein</topology>
    </subcellularLocation>
</comment>
<dbReference type="RefSeq" id="WP_009021182.1">
    <property type="nucleotide sequence ID" value="NZ_DS999411.1"/>
</dbReference>
<dbReference type="AlphaFoldDB" id="B8KQQ9"/>
<keyword evidence="5 6" id="KW-0472">Membrane</keyword>
<evidence type="ECO:0000313" key="8">
    <source>
        <dbReference type="Proteomes" id="UP000004699"/>
    </source>
</evidence>
<feature type="transmembrane region" description="Helical" evidence="6">
    <location>
        <begin position="215"/>
        <end position="240"/>
    </location>
</feature>
<dbReference type="PROSITE" id="PS50267">
    <property type="entry name" value="NA_NEUROTRAN_SYMP_3"/>
    <property type="match status" value="1"/>
</dbReference>
<dbReference type="EMBL" id="DS999411">
    <property type="protein sequence ID" value="EED36439.1"/>
    <property type="molecule type" value="Genomic_DNA"/>
</dbReference>
<evidence type="ECO:0000256" key="3">
    <source>
        <dbReference type="ARBA" id="ARBA00022692"/>
    </source>
</evidence>
<sequence length="449" mass="47518">MAAGRGEFKSRWGFILAAAGSAVGLGNIWGFPTQAASNGGAAFVLVYLVLAFVLAYPVLMAELLIGRHAHGNAVAALRGISNSRLSAGIGALTGGIGILMACLILSFYGIVAGWILGYTASFPIEALGFTSAADWLIGFDLSRNISLMVLFMFMTIGIVVGGVHDGIERWSTRLMPALIVTLIALALYVLTLDGASAGLKVYLLPDLSRIFSGDLIFDALGSAFFSLSLGVGTMLIYGSYLSDKENLPSTGAQVALIDVGIAVLAGFLIVPAMFVAAERGVEIFDARGALLSEDTLIFNVLPALFETLGLAGTFMATAFFALLGVASLTSSISILEVPVAFLVEQFNWPRKRAALTAGALIATVSGIVLMNFDVLFGLVVTLTTRYGQPILGLMLCIYAGWVWRQDSLLGELKKTDAAAETSLFFRIWPVYVRFVCPVIVGSIVIRSIL</sequence>
<keyword evidence="8" id="KW-1185">Reference proteome</keyword>
<dbReference type="OrthoDB" id="9762833at2"/>
<dbReference type="GO" id="GO:0016020">
    <property type="term" value="C:membrane"/>
    <property type="evidence" value="ECO:0007669"/>
    <property type="project" value="UniProtKB-SubCell"/>
</dbReference>